<evidence type="ECO:0000313" key="7">
    <source>
        <dbReference type="EMBL" id="GGG45266.1"/>
    </source>
</evidence>
<dbReference type="Pfam" id="PF00027">
    <property type="entry name" value="cNMP_binding"/>
    <property type="match status" value="1"/>
</dbReference>
<dbReference type="Pfam" id="PF13545">
    <property type="entry name" value="HTH_Crp_2"/>
    <property type="match status" value="1"/>
</dbReference>
<feature type="domain" description="HTH crp-type" evidence="6">
    <location>
        <begin position="156"/>
        <end position="228"/>
    </location>
</feature>
<dbReference type="PANTHER" id="PTHR24567">
    <property type="entry name" value="CRP FAMILY TRANSCRIPTIONAL REGULATORY PROTEIN"/>
    <property type="match status" value="1"/>
</dbReference>
<keyword evidence="2" id="KW-0238">DNA-binding</keyword>
<dbReference type="RefSeq" id="WP_188902750.1">
    <property type="nucleotide sequence ID" value="NZ_BMKS01000014.1"/>
</dbReference>
<dbReference type="CDD" id="cd00092">
    <property type="entry name" value="HTH_CRP"/>
    <property type="match status" value="1"/>
</dbReference>
<dbReference type="Gene3D" id="2.60.120.10">
    <property type="entry name" value="Jelly Rolls"/>
    <property type="match status" value="1"/>
</dbReference>
<proteinExistence type="predicted"/>
<keyword evidence="1" id="KW-0805">Transcription regulation</keyword>
<evidence type="ECO:0000313" key="8">
    <source>
        <dbReference type="Proteomes" id="UP000597507"/>
    </source>
</evidence>
<evidence type="ECO:0000256" key="4">
    <source>
        <dbReference type="SAM" id="MobiDB-lite"/>
    </source>
</evidence>
<protein>
    <submittedName>
        <fullName evidence="7">Transcriptional regulator</fullName>
    </submittedName>
</protein>
<name>A0A8J2ZEG2_9PROT</name>
<sequence>MQLQQASTADRPRSGGATRWAAPRDAAPPPQGGLDLIEQFGTRRLARRGQEFYAAGDPAQFCYRIVSGCVRTVGLDEDGRRQVAEFLLPGDLFGFDSLDTHHLSAEALTDTVVVCYPRRAVDALAEQHPGLARRLRDLTLRNLRRAHEKMFLLGRKSAGERVAAFLLEMAERTAPGAEGTHIALPMTRADMADHLGLTIETVSRTMAQLCREGAIASCKSGIEIRDREALANFCAGGTRH</sequence>
<accession>A0A8J2ZEG2</accession>
<dbReference type="FunFam" id="1.10.10.10:FF:000028">
    <property type="entry name" value="Fumarate/nitrate reduction transcriptional regulator Fnr"/>
    <property type="match status" value="1"/>
</dbReference>
<dbReference type="PANTHER" id="PTHR24567:SF75">
    <property type="entry name" value="FUMARATE AND NITRATE REDUCTION REGULATORY PROTEIN"/>
    <property type="match status" value="1"/>
</dbReference>
<dbReference type="EMBL" id="BMKS01000014">
    <property type="protein sequence ID" value="GGG45266.1"/>
    <property type="molecule type" value="Genomic_DNA"/>
</dbReference>
<dbReference type="CDD" id="cd00038">
    <property type="entry name" value="CAP_ED"/>
    <property type="match status" value="1"/>
</dbReference>
<gene>
    <name evidence="7" type="primary">fixK</name>
    <name evidence="7" type="ORF">GCM10010964_35800</name>
</gene>
<dbReference type="PROSITE" id="PS50042">
    <property type="entry name" value="CNMP_BINDING_3"/>
    <property type="match status" value="1"/>
</dbReference>
<feature type="domain" description="Cyclic nucleotide-binding" evidence="5">
    <location>
        <begin position="35"/>
        <end position="94"/>
    </location>
</feature>
<dbReference type="SMART" id="SM00419">
    <property type="entry name" value="HTH_CRP"/>
    <property type="match status" value="1"/>
</dbReference>
<dbReference type="GO" id="GO:0005829">
    <property type="term" value="C:cytosol"/>
    <property type="evidence" value="ECO:0007669"/>
    <property type="project" value="TreeGrafter"/>
</dbReference>
<dbReference type="PRINTS" id="PR00034">
    <property type="entry name" value="HTHCRP"/>
</dbReference>
<dbReference type="SUPFAM" id="SSF51206">
    <property type="entry name" value="cAMP-binding domain-like"/>
    <property type="match status" value="1"/>
</dbReference>
<dbReference type="GO" id="GO:0003700">
    <property type="term" value="F:DNA-binding transcription factor activity"/>
    <property type="evidence" value="ECO:0007669"/>
    <property type="project" value="TreeGrafter"/>
</dbReference>
<organism evidence="7 8">
    <name type="scientific">Caldovatus sediminis</name>
    <dbReference type="NCBI Taxonomy" id="2041189"/>
    <lineage>
        <taxon>Bacteria</taxon>
        <taxon>Pseudomonadati</taxon>
        <taxon>Pseudomonadota</taxon>
        <taxon>Alphaproteobacteria</taxon>
        <taxon>Acetobacterales</taxon>
        <taxon>Roseomonadaceae</taxon>
        <taxon>Caldovatus</taxon>
    </lineage>
</organism>
<feature type="region of interest" description="Disordered" evidence="4">
    <location>
        <begin position="1"/>
        <end position="33"/>
    </location>
</feature>
<evidence type="ECO:0000256" key="2">
    <source>
        <dbReference type="ARBA" id="ARBA00023125"/>
    </source>
</evidence>
<dbReference type="InterPro" id="IPR036390">
    <property type="entry name" value="WH_DNA-bd_sf"/>
</dbReference>
<dbReference type="PROSITE" id="PS51063">
    <property type="entry name" value="HTH_CRP_2"/>
    <property type="match status" value="1"/>
</dbReference>
<dbReference type="GO" id="GO:0003677">
    <property type="term" value="F:DNA binding"/>
    <property type="evidence" value="ECO:0007669"/>
    <property type="project" value="UniProtKB-KW"/>
</dbReference>
<evidence type="ECO:0000256" key="1">
    <source>
        <dbReference type="ARBA" id="ARBA00023015"/>
    </source>
</evidence>
<keyword evidence="8" id="KW-1185">Reference proteome</keyword>
<keyword evidence="3" id="KW-0804">Transcription</keyword>
<reference evidence="7 8" key="1">
    <citation type="journal article" date="2014" name="Int. J. Syst. Evol. Microbiol.">
        <title>Complete genome sequence of Corynebacterium casei LMG S-19264T (=DSM 44701T), isolated from a smear-ripened cheese.</title>
        <authorList>
            <consortium name="US DOE Joint Genome Institute (JGI-PGF)"/>
            <person name="Walter F."/>
            <person name="Albersmeier A."/>
            <person name="Kalinowski J."/>
            <person name="Ruckert C."/>
        </authorList>
    </citation>
    <scope>NUCLEOTIDE SEQUENCE [LARGE SCALE GENOMIC DNA]</scope>
    <source>
        <strain evidence="7 8">CGMCC 1.16330</strain>
    </source>
</reference>
<dbReference type="InterPro" id="IPR018490">
    <property type="entry name" value="cNMP-bd_dom_sf"/>
</dbReference>
<dbReference type="InterPro" id="IPR000595">
    <property type="entry name" value="cNMP-bd_dom"/>
</dbReference>
<dbReference type="AlphaFoldDB" id="A0A8J2ZEG2"/>
<dbReference type="InterPro" id="IPR036388">
    <property type="entry name" value="WH-like_DNA-bd_sf"/>
</dbReference>
<evidence type="ECO:0000259" key="5">
    <source>
        <dbReference type="PROSITE" id="PS50042"/>
    </source>
</evidence>
<dbReference type="Proteomes" id="UP000597507">
    <property type="component" value="Unassembled WGS sequence"/>
</dbReference>
<dbReference type="InterPro" id="IPR012318">
    <property type="entry name" value="HTH_CRP"/>
</dbReference>
<evidence type="ECO:0000256" key="3">
    <source>
        <dbReference type="ARBA" id="ARBA00023163"/>
    </source>
</evidence>
<dbReference type="SUPFAM" id="SSF46785">
    <property type="entry name" value="Winged helix' DNA-binding domain"/>
    <property type="match status" value="1"/>
</dbReference>
<dbReference type="SMART" id="SM00100">
    <property type="entry name" value="cNMP"/>
    <property type="match status" value="1"/>
</dbReference>
<comment type="caution">
    <text evidence="7">The sequence shown here is derived from an EMBL/GenBank/DDBJ whole genome shotgun (WGS) entry which is preliminary data.</text>
</comment>
<dbReference type="Gene3D" id="1.10.10.10">
    <property type="entry name" value="Winged helix-like DNA-binding domain superfamily/Winged helix DNA-binding domain"/>
    <property type="match status" value="1"/>
</dbReference>
<dbReference type="InterPro" id="IPR050397">
    <property type="entry name" value="Env_Response_Regulators"/>
</dbReference>
<dbReference type="InterPro" id="IPR014710">
    <property type="entry name" value="RmlC-like_jellyroll"/>
</dbReference>
<evidence type="ECO:0000259" key="6">
    <source>
        <dbReference type="PROSITE" id="PS51063"/>
    </source>
</evidence>